<organism evidence="2 3">
    <name type="scientific">Mergibacter septicus</name>
    <dbReference type="NCBI Taxonomy" id="221402"/>
    <lineage>
        <taxon>Bacteria</taxon>
        <taxon>Pseudomonadati</taxon>
        <taxon>Pseudomonadota</taxon>
        <taxon>Gammaproteobacteria</taxon>
        <taxon>Pasteurellales</taxon>
        <taxon>Pasteurellaceae</taxon>
        <taxon>Mergibacter</taxon>
    </lineage>
</organism>
<proteinExistence type="predicted"/>
<dbReference type="Proteomes" id="UP000955338">
    <property type="component" value="Chromosome"/>
</dbReference>
<accession>A0A8E3MDT5</accession>
<dbReference type="Pfam" id="PF10145">
    <property type="entry name" value="PhageMin_Tail"/>
    <property type="match status" value="1"/>
</dbReference>
<evidence type="ECO:0000313" key="2">
    <source>
        <dbReference type="EMBL" id="QDJ14855.1"/>
    </source>
</evidence>
<dbReference type="NCBIfam" id="TIGR01760">
    <property type="entry name" value="tape_meas_TP901"/>
    <property type="match status" value="1"/>
</dbReference>
<protein>
    <submittedName>
        <fullName evidence="2">Phage tail tape measure protein</fullName>
    </submittedName>
</protein>
<keyword evidence="3" id="KW-1185">Reference proteome</keyword>
<dbReference type="InterPro" id="IPR010090">
    <property type="entry name" value="Phage_tape_meas"/>
</dbReference>
<sequence length="862" mass="93806">MNKLNLQVLLSAVDKITAPFKSAEKATKQLSSALKQSYEERKKLEKQQALIESFKQAEKSLSKTSNEFELAKNKARELKKELKTTEIPTKNLTKTFEKQKKEVDELKLKHHKQVAKLKELKQKLTEAGIDSKRLGEADSQLKNRVDQVTKSIDKQKKALSDLNKQQINYQKYQQRVQTLKANSEKLQNFGQRNLIIGGTGVGGGYKLFKPAAEFEQSFSKVIALTRLDKNNAEQAKKIEALKKQAIDLGATTAFSSGEVAQAQGYLAMAGFTPEQIQQSLQSVLNMALASGMDLSRVSDVASDIASGFKIPASEMSRVADVLTMTTTTSNTSLETLYETMKEGAPVMTSLGQSFESTAALAGLLGNVGIKGSNAGTTIKNIGLNLVDNKHLQKLGISATDAAGNMRAIPEILADIKKKTDKMGTGKRAEVINAIFGKIPIAGALELISQADKALIEYQKSIKESKGTAEKAAKTMSDNLIGDLKGLNSAWEAIGISLYTEQSKRLRELTQTVTGWLRKLNDWIKANPELTAKIIKWGGAISVAAVALGGLSIASSYVLYPILRLILGGMKFLSVISNVSRAMIALVTVNPIILAVVVVVGLLASAVYLIWKNWDKVKGFFLNIWQEIKNAFNSGIAGVCKLLLDWSPLGIFYKIFASVMSYFGIDMPSKFSEFGANLIDSLISGLKATWEKAKDKVASIGSAIKNFFSLGSDDNKTAVIDHRSVDNVTGFASGGFTGNGGRYDPAGIVHKGEFVFNKSATSRLGTGFLSSLHNSKSAKAGMLAAGLSSSVAFAQPFQVDTRPPLASQTQQNTQANSTPMNISIHIQASNQNPQQLADTIKRELEKLQRQQEAQRRSRLFDRE</sequence>
<dbReference type="AlphaFoldDB" id="A0A8E3MDT5"/>
<keyword evidence="1" id="KW-1188">Viral release from host cell</keyword>
<evidence type="ECO:0000313" key="3">
    <source>
        <dbReference type="Proteomes" id="UP000955338"/>
    </source>
</evidence>
<dbReference type="PANTHER" id="PTHR37813">
    <property type="entry name" value="FELS-2 PROPHAGE PROTEIN"/>
    <property type="match status" value="1"/>
</dbReference>
<dbReference type="PANTHER" id="PTHR37813:SF1">
    <property type="entry name" value="FELS-2 PROPHAGE PROTEIN"/>
    <property type="match status" value="1"/>
</dbReference>
<evidence type="ECO:0000256" key="1">
    <source>
        <dbReference type="ARBA" id="ARBA00022612"/>
    </source>
</evidence>
<dbReference type="EMBL" id="CP022011">
    <property type="protein sequence ID" value="QDJ14855.1"/>
    <property type="molecule type" value="Genomic_DNA"/>
</dbReference>
<reference evidence="2" key="1">
    <citation type="submission" date="2017-06" db="EMBL/GenBank/DDBJ databases">
        <title>Genome sequencing of pathogenic and non-pathogenic strains within Bisgaard taxon 40.</title>
        <authorList>
            <person name="Ladner J.T."/>
            <person name="Lovett S.P."/>
            <person name="Koroleva G."/>
            <person name="Lorch J.M."/>
        </authorList>
    </citation>
    <scope>NUCLEOTIDE SEQUENCE</scope>
    <source>
        <strain evidence="2">27576-1-I1</strain>
    </source>
</reference>
<gene>
    <name evidence="2" type="ORF">CEP48_05175</name>
</gene>
<name>A0A8E3MDT5_9PAST</name>
<dbReference type="RefSeq" id="WP_261920621.1">
    <property type="nucleotide sequence ID" value="NZ_CP022010.1"/>
</dbReference>